<dbReference type="Gene3D" id="1.25.40.20">
    <property type="entry name" value="Ankyrin repeat-containing domain"/>
    <property type="match status" value="1"/>
</dbReference>
<dbReference type="InterPro" id="IPR001496">
    <property type="entry name" value="SOCS_box"/>
</dbReference>
<feature type="domain" description="SOCS box" evidence="1">
    <location>
        <begin position="498"/>
        <end position="549"/>
    </location>
</feature>
<dbReference type="Proteomes" id="UP000663879">
    <property type="component" value="Unassembled WGS sequence"/>
</dbReference>
<dbReference type="EMBL" id="CAJNOC010004253">
    <property type="protein sequence ID" value="CAF1014919.1"/>
    <property type="molecule type" value="Genomic_DNA"/>
</dbReference>
<keyword evidence="3" id="KW-1185">Reference proteome</keyword>
<comment type="caution">
    <text evidence="2">The sequence shown here is derived from an EMBL/GenBank/DDBJ whole genome shotgun (WGS) entry which is preliminary data.</text>
</comment>
<gene>
    <name evidence="2" type="ORF">OXX778_LOCUS17080</name>
</gene>
<accession>A0A814HSU0</accession>
<dbReference type="AlphaFoldDB" id="A0A814HSU0"/>
<dbReference type="InterPro" id="IPR036770">
    <property type="entry name" value="Ankyrin_rpt-contain_sf"/>
</dbReference>
<proteinExistence type="predicted"/>
<protein>
    <recommendedName>
        <fullName evidence="1">SOCS box domain-containing protein</fullName>
    </recommendedName>
</protein>
<dbReference type="PROSITE" id="PS50225">
    <property type="entry name" value="SOCS"/>
    <property type="match status" value="1"/>
</dbReference>
<dbReference type="SUPFAM" id="SSF48403">
    <property type="entry name" value="Ankyrin repeat"/>
    <property type="match status" value="1"/>
</dbReference>
<sequence>MDYYYGDDRMCDCCLYNYHSLSSSSHCLNTDEIYYLSNYTNFSKFQIDFYNYVENFVSSQPSVFDDELLSINLIRSQTITFNEKRLSKLLQQIKEHEYLDYNLKLNLVQILLCWHSQFNNLNLIKKIVQFNQDYLKTDQKRIGNFHNTLLFSIHSHSLDIVKLMVEDYGTQLDMSVFKYAIIENQPEILDYLIKKLKSSLKLDLIEFLLDVAVKESKIECIKVLLEYSIKFKCEINQEKLMNCCEYLSLSLDSNILKNDLKYDLYQILFGIFKLDLSGRTRFGNETLFSVCFEFTEPKFYKLFFYYLNENKKVSGTIDEILIDALINKIKRSFESNLKLIEILLDSIQNKKKLYEKLVNFDNGILLGPSENQLKNIKLDPPFGLSVKIKNSYFIMHEMLVKYDVIPRDKIGTWLGNYIYYWTQRCSNNSGYVSATSILRYISSNEMIDLVENYLSFLIENGFVDIGRKTDLSWWFDLKEKQKMNELMNRDIMNQVECILISAYESNRKTPISLKMIARNKVRNSLVSLSNDSINQLKLPKLLVKYLRNV</sequence>
<dbReference type="OrthoDB" id="10448676at2759"/>
<evidence type="ECO:0000313" key="2">
    <source>
        <dbReference type="EMBL" id="CAF1014919.1"/>
    </source>
</evidence>
<name>A0A814HSU0_9BILA</name>
<evidence type="ECO:0000259" key="1">
    <source>
        <dbReference type="PROSITE" id="PS50225"/>
    </source>
</evidence>
<evidence type="ECO:0000313" key="3">
    <source>
        <dbReference type="Proteomes" id="UP000663879"/>
    </source>
</evidence>
<organism evidence="2 3">
    <name type="scientific">Brachionus calyciflorus</name>
    <dbReference type="NCBI Taxonomy" id="104777"/>
    <lineage>
        <taxon>Eukaryota</taxon>
        <taxon>Metazoa</taxon>
        <taxon>Spiralia</taxon>
        <taxon>Gnathifera</taxon>
        <taxon>Rotifera</taxon>
        <taxon>Eurotatoria</taxon>
        <taxon>Monogononta</taxon>
        <taxon>Pseudotrocha</taxon>
        <taxon>Ploima</taxon>
        <taxon>Brachionidae</taxon>
        <taxon>Brachionus</taxon>
    </lineage>
</organism>
<reference evidence="2" key="1">
    <citation type="submission" date="2021-02" db="EMBL/GenBank/DDBJ databases">
        <authorList>
            <person name="Nowell W R."/>
        </authorList>
    </citation>
    <scope>NUCLEOTIDE SEQUENCE</scope>
    <source>
        <strain evidence="2">Ploen Becks lab</strain>
    </source>
</reference>